<keyword evidence="5" id="KW-1185">Reference proteome</keyword>
<dbReference type="InterPro" id="IPR000182">
    <property type="entry name" value="GNAT_dom"/>
</dbReference>
<dbReference type="GO" id="GO:0016746">
    <property type="term" value="F:acyltransferase activity"/>
    <property type="evidence" value="ECO:0007669"/>
    <property type="project" value="UniProtKB-KW"/>
</dbReference>
<dbReference type="EMBL" id="CP150637">
    <property type="protein sequence ID" value="WZW87129.1"/>
    <property type="molecule type" value="Genomic_DNA"/>
</dbReference>
<sequence length="528" mass="59847">MELTWIKGEEAPTFQDALSVRDAVFTQEQGFAAEIDHDALDKESWQLVLYQPSTVTDCSETVSIEPGKSVPVGTLRFFLNEEGDYQIGRVAILKAFRGQNLGALMLREALKKCAALALSHRVILHSQTHAKGFYERYGFVAEGEEFLEDGEPHITMTRSLLLGKIPAETLAQADKVLFIAHLAIGDFTYLQNGFRAFKAAYPHIAIDLFVEDVRCTRDSAKWPALKQYSLYDWLEASPLFRKIYRDNYSPDLRLESILEAKREEYPIVISIETLTSLGGAALARDIAGQSGFSMAMALHYKWYQWGKKSSEKAVDATIEVVKPYQGVRHHISEDYAYWFAQMAGIILFDDERYPYVEIPAQWQDYAKERLQSWGHQTGQKIVFINHIAKNPRRSWLLTQVSELIVMMQQLPKWQDALFIINGVPEIFAEIETMIQAANLQNVVPFSARDNFFELPAMLAESDLIISVETAVMHLANAVHVPVIALMRLKTPEWAPLNPDLTTIIFNEKRSDVISDIPPSRVIEALSKA</sequence>
<dbReference type="InterPro" id="IPR002201">
    <property type="entry name" value="Glyco_trans_9"/>
</dbReference>
<dbReference type="PANTHER" id="PTHR30160">
    <property type="entry name" value="TETRAACYLDISACCHARIDE 4'-KINASE-RELATED"/>
    <property type="match status" value="1"/>
</dbReference>
<keyword evidence="1" id="KW-0328">Glycosyltransferase</keyword>
<dbReference type="InterPro" id="IPR051199">
    <property type="entry name" value="LPS_LOS_Heptosyltrfase"/>
</dbReference>
<dbReference type="Proteomes" id="UP001449178">
    <property type="component" value="Chromosome"/>
</dbReference>
<dbReference type="Gene3D" id="3.40.50.2000">
    <property type="entry name" value="Glycogen Phosphorylase B"/>
    <property type="match status" value="1"/>
</dbReference>
<gene>
    <name evidence="4" type="ORF">WMO13_07025</name>
</gene>
<evidence type="ECO:0000313" key="5">
    <source>
        <dbReference type="Proteomes" id="UP001449178"/>
    </source>
</evidence>
<keyword evidence="4" id="KW-0012">Acyltransferase</keyword>
<feature type="domain" description="N-acetyltransferase" evidence="3">
    <location>
        <begin position="1"/>
        <end position="161"/>
    </location>
</feature>
<dbReference type="PROSITE" id="PS51186">
    <property type="entry name" value="GNAT"/>
    <property type="match status" value="1"/>
</dbReference>
<accession>A0ABZ3BXR8</accession>
<dbReference type="Pfam" id="PF01075">
    <property type="entry name" value="Glyco_transf_9"/>
    <property type="match status" value="1"/>
</dbReference>
<keyword evidence="2 4" id="KW-0808">Transferase</keyword>
<evidence type="ECO:0000259" key="3">
    <source>
        <dbReference type="PROSITE" id="PS51186"/>
    </source>
</evidence>
<dbReference type="Gene3D" id="3.40.630.30">
    <property type="match status" value="1"/>
</dbReference>
<evidence type="ECO:0000256" key="2">
    <source>
        <dbReference type="ARBA" id="ARBA00022679"/>
    </source>
</evidence>
<name>A0ABZ3BXR8_9GAMM</name>
<dbReference type="EC" id="2.3.1.-" evidence="4"/>
<dbReference type="RefSeq" id="WP_051396110.1">
    <property type="nucleotide sequence ID" value="NZ_AZOD01000009.1"/>
</dbReference>
<dbReference type="SUPFAM" id="SSF55729">
    <property type="entry name" value="Acyl-CoA N-acyltransferases (Nat)"/>
    <property type="match status" value="1"/>
</dbReference>
<reference evidence="4 5" key="1">
    <citation type="submission" date="2024-03" db="EMBL/GenBank/DDBJ databases">
        <title>Complete Genome Sequence and Annotation of Ignatzschineria larvae DSM 13226.</title>
        <authorList>
            <person name="Cantrell E."/>
            <person name="Burcham Z.M."/>
        </authorList>
    </citation>
    <scope>NUCLEOTIDE SEQUENCE [LARGE SCALE GENOMIC DNA]</scope>
    <source>
        <strain evidence="4 5">DSM 13226</strain>
    </source>
</reference>
<organism evidence="4 5">
    <name type="scientific">Ignatzschineria larvae DSM 13226</name>
    <dbReference type="NCBI Taxonomy" id="1111732"/>
    <lineage>
        <taxon>Bacteria</taxon>
        <taxon>Pseudomonadati</taxon>
        <taxon>Pseudomonadota</taxon>
        <taxon>Gammaproteobacteria</taxon>
        <taxon>Cardiobacteriales</taxon>
        <taxon>Ignatzschineriaceae</taxon>
        <taxon>Ignatzschineria</taxon>
    </lineage>
</organism>
<dbReference type="SUPFAM" id="SSF53756">
    <property type="entry name" value="UDP-Glycosyltransferase/glycogen phosphorylase"/>
    <property type="match status" value="1"/>
</dbReference>
<protein>
    <submittedName>
        <fullName evidence="4">GNAT family N-acetyltransferase</fullName>
        <ecNumber evidence="4">2.3.1.-</ecNumber>
    </submittedName>
</protein>
<dbReference type="Pfam" id="PF13673">
    <property type="entry name" value="Acetyltransf_10"/>
    <property type="match status" value="1"/>
</dbReference>
<evidence type="ECO:0000256" key="1">
    <source>
        <dbReference type="ARBA" id="ARBA00022676"/>
    </source>
</evidence>
<proteinExistence type="predicted"/>
<dbReference type="InterPro" id="IPR016181">
    <property type="entry name" value="Acyl_CoA_acyltransferase"/>
</dbReference>
<evidence type="ECO:0000313" key="4">
    <source>
        <dbReference type="EMBL" id="WZW87129.1"/>
    </source>
</evidence>